<proteinExistence type="predicted"/>
<keyword evidence="1" id="KW-1133">Transmembrane helix</keyword>
<evidence type="ECO:0000256" key="1">
    <source>
        <dbReference type="SAM" id="Phobius"/>
    </source>
</evidence>
<comment type="caution">
    <text evidence="2">The sequence shown here is derived from an EMBL/GenBank/DDBJ whole genome shotgun (WGS) entry which is preliminary data.</text>
</comment>
<dbReference type="Proteomes" id="UP001596504">
    <property type="component" value="Unassembled WGS sequence"/>
</dbReference>
<reference evidence="3" key="1">
    <citation type="journal article" date="2019" name="Int. J. Syst. Evol. Microbiol.">
        <title>The Global Catalogue of Microorganisms (GCM) 10K type strain sequencing project: providing services to taxonomists for standard genome sequencing and annotation.</title>
        <authorList>
            <consortium name="The Broad Institute Genomics Platform"/>
            <consortium name="The Broad Institute Genome Sequencing Center for Infectious Disease"/>
            <person name="Wu L."/>
            <person name="Ma J."/>
        </authorList>
    </citation>
    <scope>NUCLEOTIDE SEQUENCE [LARGE SCALE GENOMIC DNA]</scope>
    <source>
        <strain evidence="3">WLHS5</strain>
    </source>
</reference>
<accession>A0ABW2LGK1</accession>
<gene>
    <name evidence="2" type="ORF">ACFQRI_09315</name>
</gene>
<keyword evidence="1" id="KW-0472">Membrane</keyword>
<dbReference type="RefSeq" id="WP_380666663.1">
    <property type="nucleotide sequence ID" value="NZ_JBHTCJ010000004.1"/>
</dbReference>
<dbReference type="EMBL" id="JBHTCJ010000004">
    <property type="protein sequence ID" value="MFC7341611.1"/>
    <property type="molecule type" value="Genomic_DNA"/>
</dbReference>
<keyword evidence="1" id="KW-0812">Transmembrane</keyword>
<protein>
    <submittedName>
        <fullName evidence="2">Uncharacterized protein</fullName>
    </submittedName>
</protein>
<feature type="transmembrane region" description="Helical" evidence="1">
    <location>
        <begin position="131"/>
        <end position="152"/>
    </location>
</feature>
<name>A0ABW2LGK1_9PSEU</name>
<evidence type="ECO:0000313" key="3">
    <source>
        <dbReference type="Proteomes" id="UP001596504"/>
    </source>
</evidence>
<sequence>MGRKTLLGITIAWAVLIAALAAGFYAMASNSGTELAKSSDVAAASTGPKYEWTGEQMLISPTTPGQTAVCRVVPEQGAPRDITNYKAETATGVNAIEPWFSGKAQMTCNQAVKIRTGGEVTSYELATKDRLVQIAVVAIAVLPFLLVAIFGFGARRKKEAGTEA</sequence>
<organism evidence="2 3">
    <name type="scientific">Saccharopolyspora griseoalba</name>
    <dbReference type="NCBI Taxonomy" id="1431848"/>
    <lineage>
        <taxon>Bacteria</taxon>
        <taxon>Bacillati</taxon>
        <taxon>Actinomycetota</taxon>
        <taxon>Actinomycetes</taxon>
        <taxon>Pseudonocardiales</taxon>
        <taxon>Pseudonocardiaceae</taxon>
        <taxon>Saccharopolyspora</taxon>
    </lineage>
</organism>
<keyword evidence="3" id="KW-1185">Reference proteome</keyword>
<evidence type="ECO:0000313" key="2">
    <source>
        <dbReference type="EMBL" id="MFC7341611.1"/>
    </source>
</evidence>